<dbReference type="EMBL" id="GGEC01088393">
    <property type="protein sequence ID" value="MBX68877.1"/>
    <property type="molecule type" value="Transcribed_RNA"/>
</dbReference>
<protein>
    <submittedName>
        <fullName evidence="1">Uncharacterized protein</fullName>
    </submittedName>
</protein>
<reference evidence="1" key="1">
    <citation type="submission" date="2018-02" db="EMBL/GenBank/DDBJ databases">
        <title>Rhizophora mucronata_Transcriptome.</title>
        <authorList>
            <person name="Meera S.P."/>
            <person name="Sreeshan A."/>
            <person name="Augustine A."/>
        </authorList>
    </citation>
    <scope>NUCLEOTIDE SEQUENCE</scope>
    <source>
        <tissue evidence="1">Leaf</tissue>
    </source>
</reference>
<organism evidence="1">
    <name type="scientific">Rhizophora mucronata</name>
    <name type="common">Asiatic mangrove</name>
    <dbReference type="NCBI Taxonomy" id="61149"/>
    <lineage>
        <taxon>Eukaryota</taxon>
        <taxon>Viridiplantae</taxon>
        <taxon>Streptophyta</taxon>
        <taxon>Embryophyta</taxon>
        <taxon>Tracheophyta</taxon>
        <taxon>Spermatophyta</taxon>
        <taxon>Magnoliopsida</taxon>
        <taxon>eudicotyledons</taxon>
        <taxon>Gunneridae</taxon>
        <taxon>Pentapetalae</taxon>
        <taxon>rosids</taxon>
        <taxon>fabids</taxon>
        <taxon>Malpighiales</taxon>
        <taxon>Rhizophoraceae</taxon>
        <taxon>Rhizophora</taxon>
    </lineage>
</organism>
<sequence>MCSGYQFVQIQICGFWGFLGDAVEYVITYQL</sequence>
<proteinExistence type="predicted"/>
<accession>A0A2P2QPK6</accession>
<dbReference type="AlphaFoldDB" id="A0A2P2QPK6"/>
<name>A0A2P2QPK6_RHIMU</name>
<evidence type="ECO:0000313" key="1">
    <source>
        <dbReference type="EMBL" id="MBX68877.1"/>
    </source>
</evidence>